<feature type="transmembrane region" description="Helical" evidence="1">
    <location>
        <begin position="159"/>
        <end position="178"/>
    </location>
</feature>
<keyword evidence="1" id="KW-0812">Transmembrane</keyword>
<dbReference type="Gene3D" id="1.20.1530.20">
    <property type="match status" value="1"/>
</dbReference>
<dbReference type="InParanoid" id="A0A024FUV3"/>
<dbReference type="STRING" id="65357.A0A024FUV3"/>
<dbReference type="Proteomes" id="UP000053237">
    <property type="component" value="Unassembled WGS sequence"/>
</dbReference>
<feature type="transmembrane region" description="Helical" evidence="1">
    <location>
        <begin position="36"/>
        <end position="53"/>
    </location>
</feature>
<organism evidence="3 4">
    <name type="scientific">Albugo candida</name>
    <dbReference type="NCBI Taxonomy" id="65357"/>
    <lineage>
        <taxon>Eukaryota</taxon>
        <taxon>Sar</taxon>
        <taxon>Stramenopiles</taxon>
        <taxon>Oomycota</taxon>
        <taxon>Peronosporomycetes</taxon>
        <taxon>Albuginales</taxon>
        <taxon>Albuginaceae</taxon>
        <taxon>Albugo</taxon>
    </lineage>
</organism>
<evidence type="ECO:0000313" key="3">
    <source>
        <dbReference type="EMBL" id="CCI10702.1"/>
    </source>
</evidence>
<evidence type="ECO:0000256" key="2">
    <source>
        <dbReference type="SAM" id="SignalP"/>
    </source>
</evidence>
<sequence length="719" mass="79537">MLPLVCIALLAAVAAQQTHGTPFSSWYNVTHSFRSIGAFIIVLVAAYPLGFIFPKYFKLPLITGYLFIGILAGPYLTDLLTVQSVHLLAHATNSLALAFISCQAGQEIYLPELKPQLRGILQLLMTRFAMIVVIVTSVLLVSSRMFFYGSMEGTCQLAIAFLFGSIAVLVSPSTIMAIKVELHSNGRFTNLMMGAVMMSEFVVLVAFSIARLMSSVYCAKLSVTFVNVLFTGGIIVSNLIVGGGIGVIFIGLFLLPGKEKHGAHTVHFSLYVKGFFWLVFSHAIYITTTTLSEYTIIQYGHNWDVKFEPILVLMIGSCIAGHYGHIRHDMHVILDAAAPYIFLPFFVMTGAALKLDQVVMVIPLTSFYVVLRYIANFISCYTCGRFMLKLPRHQYLNLWLTMSPQAGVTLGLASEIQAMSSDPWTNEFATTLIATVIVNQIFGPVFCSMGLRNAGECGKGGKSERVSLAHSSTFDSMMPTPKASTTQLAVVFGDDDTAYQVAFHLFCQGIHVSVPFLDAERANELSELQKSFRRTSTHPELPLYKKENMRFLESLRSETEFLQHVTTKADVAIFTGCREKSLESIQSIRSSTSDTLFRIVAILSNESDTEAFQRLNVQTVSQMAALCHAVTELVQAAYEDAASFSKQLQVTATRVNSLHSYRQPVELNANLCGQYSMFGRMSANARPFANEGQSGSAYDYYKWIECNRKETVNNLISPY</sequence>
<feature type="transmembrane region" description="Helical" evidence="1">
    <location>
        <begin position="60"/>
        <end position="77"/>
    </location>
</feature>
<gene>
    <name evidence="3" type="ORF">BN9_113130</name>
</gene>
<dbReference type="PANTHER" id="PTHR43021:SF2">
    <property type="entry name" value="CATION_H+ EXCHANGER DOMAIN-CONTAINING PROTEIN"/>
    <property type="match status" value="1"/>
</dbReference>
<feature type="chain" id="PRO_5001529286" description="Cation/H+ exchanger domain-containing protein" evidence="2">
    <location>
        <begin position="21"/>
        <end position="719"/>
    </location>
</feature>
<comment type="caution">
    <text evidence="3">The sequence shown here is derived from an EMBL/GenBank/DDBJ whole genome shotgun (WGS) entry which is preliminary data.</text>
</comment>
<keyword evidence="2" id="KW-0732">Signal</keyword>
<feature type="transmembrane region" description="Helical" evidence="1">
    <location>
        <begin position="332"/>
        <end position="352"/>
    </location>
</feature>
<feature type="transmembrane region" description="Helical" evidence="1">
    <location>
        <begin position="230"/>
        <end position="256"/>
    </location>
</feature>
<feature type="transmembrane region" description="Helical" evidence="1">
    <location>
        <begin position="123"/>
        <end position="147"/>
    </location>
</feature>
<accession>A0A024FUV3</accession>
<protein>
    <recommendedName>
        <fullName evidence="5">Cation/H+ exchanger domain-containing protein</fullName>
    </recommendedName>
</protein>
<dbReference type="PANTHER" id="PTHR43021">
    <property type="entry name" value="NA(+)/H(+) ANTIPORTER-RELATED"/>
    <property type="match status" value="1"/>
</dbReference>
<name>A0A024FUV3_9STRA</name>
<proteinExistence type="predicted"/>
<keyword evidence="1" id="KW-1133">Transmembrane helix</keyword>
<feature type="transmembrane region" description="Helical" evidence="1">
    <location>
        <begin position="190"/>
        <end position="210"/>
    </location>
</feature>
<dbReference type="InterPro" id="IPR038770">
    <property type="entry name" value="Na+/solute_symporter_sf"/>
</dbReference>
<dbReference type="AlphaFoldDB" id="A0A024FUV3"/>
<dbReference type="OrthoDB" id="119067at2759"/>
<evidence type="ECO:0008006" key="5">
    <source>
        <dbReference type="Google" id="ProtNLM"/>
    </source>
</evidence>
<feature type="transmembrane region" description="Helical" evidence="1">
    <location>
        <begin position="268"/>
        <end position="287"/>
    </location>
</feature>
<feature type="signal peptide" evidence="2">
    <location>
        <begin position="1"/>
        <end position="20"/>
    </location>
</feature>
<keyword evidence="4" id="KW-1185">Reference proteome</keyword>
<feature type="transmembrane region" description="Helical" evidence="1">
    <location>
        <begin position="307"/>
        <end position="325"/>
    </location>
</feature>
<evidence type="ECO:0000256" key="1">
    <source>
        <dbReference type="SAM" id="Phobius"/>
    </source>
</evidence>
<keyword evidence="1" id="KW-0472">Membrane</keyword>
<evidence type="ECO:0000313" key="4">
    <source>
        <dbReference type="Proteomes" id="UP000053237"/>
    </source>
</evidence>
<dbReference type="EMBL" id="CAIX01000352">
    <property type="protein sequence ID" value="CCI10702.1"/>
    <property type="molecule type" value="Genomic_DNA"/>
</dbReference>
<reference evidence="3 4" key="1">
    <citation type="submission" date="2012-05" db="EMBL/GenBank/DDBJ databases">
        <title>Recombination and specialization in a pathogen metapopulation.</title>
        <authorList>
            <person name="Gardiner A."/>
            <person name="Kemen E."/>
            <person name="Schultz-Larsen T."/>
            <person name="MacLean D."/>
            <person name="Van Oosterhout C."/>
            <person name="Jones J.D.G."/>
        </authorList>
    </citation>
    <scope>NUCLEOTIDE SEQUENCE [LARGE SCALE GENOMIC DNA]</scope>
    <source>
        <strain evidence="3 4">Ac Nc2</strain>
    </source>
</reference>